<accession>A0A238YMS3</accession>
<evidence type="ECO:0000313" key="2">
    <source>
        <dbReference type="Proteomes" id="UP000198305"/>
    </source>
</evidence>
<sequence length="121" mass="13651">MSKYALYIKLEARPEKRQELESFLKQTLPVVKDEDETKTWYAFKAAENLYVIFDTFGSEAGRDAHLEGKAVEALRQVADDLLVAPPEFVPVDLLAQKVGLESEVVADTDVKKYGLRFIDGL</sequence>
<dbReference type="GO" id="GO:0004497">
    <property type="term" value="F:monooxygenase activity"/>
    <property type="evidence" value="ECO:0007669"/>
    <property type="project" value="UniProtKB-KW"/>
</dbReference>
<gene>
    <name evidence="1" type="ORF">SAMN05192560_0715</name>
</gene>
<protein>
    <submittedName>
        <fullName evidence="1">Quinol monooxygenase YgiN</fullName>
    </submittedName>
</protein>
<reference evidence="2" key="1">
    <citation type="submission" date="2017-06" db="EMBL/GenBank/DDBJ databases">
        <authorList>
            <person name="Varghese N."/>
            <person name="Submissions S."/>
        </authorList>
    </citation>
    <scope>NUCLEOTIDE SEQUENCE [LARGE SCALE GENOMIC DNA]</scope>
    <source>
        <strain evidence="2">Ca-68</strain>
    </source>
</reference>
<dbReference type="Gene3D" id="3.30.70.100">
    <property type="match status" value="1"/>
</dbReference>
<dbReference type="InterPro" id="IPR011008">
    <property type="entry name" value="Dimeric_a/b-barrel"/>
</dbReference>
<keyword evidence="1" id="KW-0560">Oxidoreductase</keyword>
<name>A0A238YMS3_9PROT</name>
<dbReference type="OrthoDB" id="9804891at2"/>
<dbReference type="Proteomes" id="UP000198305">
    <property type="component" value="Unassembled WGS sequence"/>
</dbReference>
<keyword evidence="2" id="KW-1185">Reference proteome</keyword>
<dbReference type="RefSeq" id="WP_089374850.1">
    <property type="nucleotide sequence ID" value="NZ_FZOA01000002.1"/>
</dbReference>
<dbReference type="AlphaFoldDB" id="A0A238YMS3"/>
<proteinExistence type="predicted"/>
<organism evidence="1 2">
    <name type="scientific">Methylobacillus rhizosphaerae</name>
    <dbReference type="NCBI Taxonomy" id="551994"/>
    <lineage>
        <taxon>Bacteria</taxon>
        <taxon>Pseudomonadati</taxon>
        <taxon>Pseudomonadota</taxon>
        <taxon>Betaproteobacteria</taxon>
        <taxon>Nitrosomonadales</taxon>
        <taxon>Methylophilaceae</taxon>
        <taxon>Methylobacillus</taxon>
    </lineage>
</organism>
<evidence type="ECO:0000313" key="1">
    <source>
        <dbReference type="EMBL" id="SNR72001.1"/>
    </source>
</evidence>
<dbReference type="EMBL" id="FZOA01000002">
    <property type="protein sequence ID" value="SNR72001.1"/>
    <property type="molecule type" value="Genomic_DNA"/>
</dbReference>
<keyword evidence="1" id="KW-0503">Monooxygenase</keyword>
<dbReference type="SUPFAM" id="SSF54909">
    <property type="entry name" value="Dimeric alpha+beta barrel"/>
    <property type="match status" value="1"/>
</dbReference>